<dbReference type="GO" id="GO:0006508">
    <property type="term" value="P:proteolysis"/>
    <property type="evidence" value="ECO:0007669"/>
    <property type="project" value="UniProtKB-KW"/>
</dbReference>
<dbReference type="CDD" id="cd06163">
    <property type="entry name" value="S2P-M50_PDZ_RseP-like"/>
    <property type="match status" value="1"/>
</dbReference>
<evidence type="ECO:0000256" key="7">
    <source>
        <dbReference type="ARBA" id="ARBA00022833"/>
    </source>
</evidence>
<dbReference type="InterPro" id="IPR008915">
    <property type="entry name" value="Peptidase_M50"/>
</dbReference>
<comment type="cofactor">
    <cofactor evidence="1 11">
        <name>Zn(2+)</name>
        <dbReference type="ChEBI" id="CHEBI:29105"/>
    </cofactor>
</comment>
<evidence type="ECO:0000256" key="4">
    <source>
        <dbReference type="ARBA" id="ARBA00022670"/>
    </source>
</evidence>
<evidence type="ECO:0000256" key="9">
    <source>
        <dbReference type="ARBA" id="ARBA00023049"/>
    </source>
</evidence>
<dbReference type="InterPro" id="IPR004387">
    <property type="entry name" value="Pept_M50_Zn"/>
</dbReference>
<dbReference type="OrthoDB" id="9782003at2"/>
<dbReference type="EMBL" id="FNXG01000002">
    <property type="protein sequence ID" value="SEH79045.1"/>
    <property type="molecule type" value="Genomic_DNA"/>
</dbReference>
<feature type="domain" description="PDZ" evidence="12">
    <location>
        <begin position="201"/>
        <end position="271"/>
    </location>
</feature>
<dbReference type="InterPro" id="IPR036034">
    <property type="entry name" value="PDZ_sf"/>
</dbReference>
<evidence type="ECO:0000313" key="14">
    <source>
        <dbReference type="Proteomes" id="UP000199125"/>
    </source>
</evidence>
<dbReference type="EC" id="3.4.24.-" evidence="11"/>
<dbReference type="InterPro" id="IPR041489">
    <property type="entry name" value="PDZ_6"/>
</dbReference>
<evidence type="ECO:0000256" key="3">
    <source>
        <dbReference type="ARBA" id="ARBA00007931"/>
    </source>
</evidence>
<dbReference type="NCBIfam" id="TIGR00054">
    <property type="entry name" value="RIP metalloprotease RseP"/>
    <property type="match status" value="1"/>
</dbReference>
<dbReference type="GO" id="GO:0046872">
    <property type="term" value="F:metal ion binding"/>
    <property type="evidence" value="ECO:0007669"/>
    <property type="project" value="UniProtKB-KW"/>
</dbReference>
<organism evidence="13 14">
    <name type="scientific">Paracoccus alkenifer</name>
    <dbReference type="NCBI Taxonomy" id="65735"/>
    <lineage>
        <taxon>Bacteria</taxon>
        <taxon>Pseudomonadati</taxon>
        <taxon>Pseudomonadota</taxon>
        <taxon>Alphaproteobacteria</taxon>
        <taxon>Rhodobacterales</taxon>
        <taxon>Paracoccaceae</taxon>
        <taxon>Paracoccus</taxon>
    </lineage>
</organism>
<evidence type="ECO:0000256" key="2">
    <source>
        <dbReference type="ARBA" id="ARBA00004141"/>
    </source>
</evidence>
<keyword evidence="10 11" id="KW-0472">Membrane</keyword>
<protein>
    <recommendedName>
        <fullName evidence="11">Zinc metalloprotease</fullName>
        <ecNumber evidence="11">3.4.24.-</ecNumber>
    </recommendedName>
</protein>
<evidence type="ECO:0000256" key="11">
    <source>
        <dbReference type="RuleBase" id="RU362031"/>
    </source>
</evidence>
<dbReference type="PANTHER" id="PTHR42837:SF2">
    <property type="entry name" value="MEMBRANE METALLOPROTEASE ARASP2, CHLOROPLASTIC-RELATED"/>
    <property type="match status" value="1"/>
</dbReference>
<dbReference type="PANTHER" id="PTHR42837">
    <property type="entry name" value="REGULATOR OF SIGMA-E PROTEASE RSEP"/>
    <property type="match status" value="1"/>
</dbReference>
<reference evidence="14" key="1">
    <citation type="submission" date="2016-10" db="EMBL/GenBank/DDBJ databases">
        <authorList>
            <person name="Varghese N."/>
            <person name="Submissions S."/>
        </authorList>
    </citation>
    <scope>NUCLEOTIDE SEQUENCE [LARGE SCALE GENOMIC DNA]</scope>
    <source>
        <strain evidence="14">DSM 11593</strain>
    </source>
</reference>
<dbReference type="Proteomes" id="UP000199125">
    <property type="component" value="Unassembled WGS sequence"/>
</dbReference>
<evidence type="ECO:0000256" key="5">
    <source>
        <dbReference type="ARBA" id="ARBA00022692"/>
    </source>
</evidence>
<feature type="transmembrane region" description="Helical" evidence="11">
    <location>
        <begin position="420"/>
        <end position="438"/>
    </location>
</feature>
<keyword evidence="4 13" id="KW-0645">Protease</keyword>
<evidence type="ECO:0000256" key="10">
    <source>
        <dbReference type="ARBA" id="ARBA00023136"/>
    </source>
</evidence>
<evidence type="ECO:0000313" key="13">
    <source>
        <dbReference type="EMBL" id="SEH79045.1"/>
    </source>
</evidence>
<evidence type="ECO:0000256" key="1">
    <source>
        <dbReference type="ARBA" id="ARBA00001947"/>
    </source>
</evidence>
<accession>A0A1H6L455</accession>
<evidence type="ECO:0000259" key="12">
    <source>
        <dbReference type="SMART" id="SM00228"/>
    </source>
</evidence>
<dbReference type="SUPFAM" id="SSF50156">
    <property type="entry name" value="PDZ domain-like"/>
    <property type="match status" value="2"/>
</dbReference>
<gene>
    <name evidence="13" type="ORF">SAMN04488075_1071</name>
</gene>
<keyword evidence="5 11" id="KW-0812">Transmembrane</keyword>
<dbReference type="STRING" id="65735.SAMN04488075_1071"/>
<dbReference type="Gene3D" id="2.30.42.10">
    <property type="match status" value="2"/>
</dbReference>
<feature type="transmembrane region" description="Helical" evidence="11">
    <location>
        <begin position="373"/>
        <end position="395"/>
    </location>
</feature>
<dbReference type="AlphaFoldDB" id="A0A1H6L455"/>
<dbReference type="Pfam" id="PF17820">
    <property type="entry name" value="PDZ_6"/>
    <property type="match status" value="1"/>
</dbReference>
<feature type="transmembrane region" description="Helical" evidence="11">
    <location>
        <begin position="109"/>
        <end position="135"/>
    </location>
</feature>
<keyword evidence="8 11" id="KW-1133">Transmembrane helix</keyword>
<dbReference type="InterPro" id="IPR001478">
    <property type="entry name" value="PDZ"/>
</dbReference>
<comment type="similarity">
    <text evidence="3 11">Belongs to the peptidase M50B family.</text>
</comment>
<dbReference type="RefSeq" id="WP_090846159.1">
    <property type="nucleotide sequence ID" value="NZ_FNXG01000002.1"/>
</dbReference>
<keyword evidence="7 11" id="KW-0862">Zinc</keyword>
<dbReference type="GO" id="GO:0016020">
    <property type="term" value="C:membrane"/>
    <property type="evidence" value="ECO:0007669"/>
    <property type="project" value="UniProtKB-SubCell"/>
</dbReference>
<evidence type="ECO:0000256" key="6">
    <source>
        <dbReference type="ARBA" id="ARBA00022801"/>
    </source>
</evidence>
<keyword evidence="11" id="KW-0479">Metal-binding</keyword>
<keyword evidence="14" id="KW-1185">Reference proteome</keyword>
<evidence type="ECO:0000256" key="8">
    <source>
        <dbReference type="ARBA" id="ARBA00022989"/>
    </source>
</evidence>
<sequence>MIEAVITQTGGLAWTVVAFVVALSIIVGVHEYGHYIVGRWCGIRAEVFSLGFGPRLVAWRDRRGTVWQIAAIPLGGYVRFLGDADVASATRDGTVDPALARQTLGGAPLWARFATVAAGPVFNFILAALVFAGVITWQGLATERVEVGEILQAPPGVVNQLQPGDRILAIAGHPVSDWPALFRLPETLPAAASHDWTVLRGGTEITVTAPDPAPPRVSGVSPRSAASAADLRPGDVVLAVEGRPIARFTELRPLVEAAAGRPVALRVWRPGVGEADFVLIPREQDLPTAGGGFEKRWLIGVTGGEGYFRPSTRTPGPVEALAIGARQTRDVVWGSLTGIVAMVTGQIGRCNLSGAISIAEVAGDAASAGAGNFFWLVALLSAGIGFLNLLPIPVLDGGHLLFYTWEAVARRPPSERAMDILTRIGMALVLTLMIFGLTNDIVCR</sequence>
<dbReference type="SMART" id="SM00228">
    <property type="entry name" value="PDZ"/>
    <property type="match status" value="1"/>
</dbReference>
<dbReference type="Pfam" id="PF02163">
    <property type="entry name" value="Peptidase_M50"/>
    <property type="match status" value="1"/>
</dbReference>
<keyword evidence="6 11" id="KW-0378">Hydrolase</keyword>
<dbReference type="GO" id="GO:0004222">
    <property type="term" value="F:metalloendopeptidase activity"/>
    <property type="evidence" value="ECO:0007669"/>
    <property type="project" value="InterPro"/>
</dbReference>
<feature type="transmembrane region" description="Helical" evidence="11">
    <location>
        <begin position="12"/>
        <end position="30"/>
    </location>
</feature>
<proteinExistence type="inferred from homology"/>
<keyword evidence="9 11" id="KW-0482">Metalloprotease</keyword>
<name>A0A1H6L455_9RHOB</name>
<comment type="subcellular location">
    <subcellularLocation>
        <location evidence="2">Membrane</location>
        <topology evidence="2">Multi-pass membrane protein</topology>
    </subcellularLocation>
</comment>